<dbReference type="PROSITE" id="PS50404">
    <property type="entry name" value="GST_NTER"/>
    <property type="match status" value="1"/>
</dbReference>
<dbReference type="Pfam" id="PF13409">
    <property type="entry name" value="GST_N_2"/>
    <property type="match status" value="1"/>
</dbReference>
<sequence length="245" mass="28094">MFQQKPIIFYDIPHSVQGSPWSPNTLKTRYTLGYKGIPFTTTWVEYPDIEPLLKSKGAKPTQVNGLTVYTLPVIEDPSTGAVISDSYDIALYLDKTYPDTPKVIPDGTQALIEAFHSGILTAFKDTILLSSVIGCAKLNPPSQEYYKRTRVERYNKKWEDFSPPEARPEQWKEMRRAWNAVDGWYQKSSGTFIMGDKPCFADFIVGGRIKWAKVSYSDNDWNEMAKWNGGRWEKLLKDLDPYLKD</sequence>
<dbReference type="SUPFAM" id="SSF52833">
    <property type="entry name" value="Thioredoxin-like"/>
    <property type="match status" value="1"/>
</dbReference>
<keyword evidence="3" id="KW-1185">Reference proteome</keyword>
<feature type="domain" description="GST N-terminal" evidence="1">
    <location>
        <begin position="12"/>
        <end position="101"/>
    </location>
</feature>
<dbReference type="InterPro" id="IPR036282">
    <property type="entry name" value="Glutathione-S-Trfase_C_sf"/>
</dbReference>
<dbReference type="InterPro" id="IPR054416">
    <property type="entry name" value="GST_UstS-like_C"/>
</dbReference>
<dbReference type="Pfam" id="PF22041">
    <property type="entry name" value="GST_C_7"/>
    <property type="match status" value="1"/>
</dbReference>
<dbReference type="InterPro" id="IPR036249">
    <property type="entry name" value="Thioredoxin-like_sf"/>
</dbReference>
<dbReference type="SUPFAM" id="SSF47616">
    <property type="entry name" value="GST C-terminal domain-like"/>
    <property type="match status" value="1"/>
</dbReference>
<evidence type="ECO:0000313" key="3">
    <source>
        <dbReference type="Proteomes" id="UP000053820"/>
    </source>
</evidence>
<dbReference type="InterPro" id="IPR004045">
    <property type="entry name" value="Glutathione_S-Trfase_N"/>
</dbReference>
<dbReference type="HOGENOM" id="CLU_011226_4_0_1"/>
<organism evidence="2 3">
    <name type="scientific">Hydnomerulius pinastri MD-312</name>
    <dbReference type="NCBI Taxonomy" id="994086"/>
    <lineage>
        <taxon>Eukaryota</taxon>
        <taxon>Fungi</taxon>
        <taxon>Dikarya</taxon>
        <taxon>Basidiomycota</taxon>
        <taxon>Agaricomycotina</taxon>
        <taxon>Agaricomycetes</taxon>
        <taxon>Agaricomycetidae</taxon>
        <taxon>Boletales</taxon>
        <taxon>Boletales incertae sedis</taxon>
        <taxon>Leucogyrophana</taxon>
    </lineage>
</organism>
<dbReference type="Gene3D" id="3.40.30.10">
    <property type="entry name" value="Glutaredoxin"/>
    <property type="match status" value="1"/>
</dbReference>
<dbReference type="OrthoDB" id="4951845at2759"/>
<evidence type="ECO:0000313" key="2">
    <source>
        <dbReference type="EMBL" id="KIJ59653.1"/>
    </source>
</evidence>
<gene>
    <name evidence="2" type="ORF">HYDPIDRAFT_100338</name>
</gene>
<protein>
    <recommendedName>
        <fullName evidence="1">GST N-terminal domain-containing protein</fullName>
    </recommendedName>
</protein>
<dbReference type="Proteomes" id="UP000053820">
    <property type="component" value="Unassembled WGS sequence"/>
</dbReference>
<dbReference type="AlphaFoldDB" id="A0A0C9W1A3"/>
<evidence type="ECO:0000259" key="1">
    <source>
        <dbReference type="PROSITE" id="PS50404"/>
    </source>
</evidence>
<dbReference type="Gene3D" id="1.20.1050.10">
    <property type="match status" value="1"/>
</dbReference>
<proteinExistence type="predicted"/>
<accession>A0A0C9W1A3</accession>
<reference evidence="2 3" key="1">
    <citation type="submission" date="2014-04" db="EMBL/GenBank/DDBJ databases">
        <title>Evolutionary Origins and Diversification of the Mycorrhizal Mutualists.</title>
        <authorList>
            <consortium name="DOE Joint Genome Institute"/>
            <consortium name="Mycorrhizal Genomics Consortium"/>
            <person name="Kohler A."/>
            <person name="Kuo A."/>
            <person name="Nagy L.G."/>
            <person name="Floudas D."/>
            <person name="Copeland A."/>
            <person name="Barry K.W."/>
            <person name="Cichocki N."/>
            <person name="Veneault-Fourrey C."/>
            <person name="LaButti K."/>
            <person name="Lindquist E.A."/>
            <person name="Lipzen A."/>
            <person name="Lundell T."/>
            <person name="Morin E."/>
            <person name="Murat C."/>
            <person name="Riley R."/>
            <person name="Ohm R."/>
            <person name="Sun H."/>
            <person name="Tunlid A."/>
            <person name="Henrissat B."/>
            <person name="Grigoriev I.V."/>
            <person name="Hibbett D.S."/>
            <person name="Martin F."/>
        </authorList>
    </citation>
    <scope>NUCLEOTIDE SEQUENCE [LARGE SCALE GENOMIC DNA]</scope>
    <source>
        <strain evidence="2 3">MD-312</strain>
    </source>
</reference>
<dbReference type="EMBL" id="KN839883">
    <property type="protein sequence ID" value="KIJ59653.1"/>
    <property type="molecule type" value="Genomic_DNA"/>
</dbReference>
<name>A0A0C9W1A3_9AGAM</name>